<sequence>MAAVSARAGKGSGKVVMAGRVKVSGADVAGLAAH</sequence>
<protein>
    <submittedName>
        <fullName evidence="1">Uncharacterized protein</fullName>
    </submittedName>
</protein>
<accession>A0A378SRD2</accession>
<organism evidence="1 2">
    <name type="scientific">Mycolicibacterium gilvum</name>
    <dbReference type="NCBI Taxonomy" id="1804"/>
    <lineage>
        <taxon>Bacteria</taxon>
        <taxon>Bacillati</taxon>
        <taxon>Actinomycetota</taxon>
        <taxon>Actinomycetes</taxon>
        <taxon>Mycobacteriales</taxon>
        <taxon>Mycobacteriaceae</taxon>
        <taxon>Mycolicibacterium</taxon>
    </lineage>
</organism>
<reference evidence="1 2" key="1">
    <citation type="submission" date="2018-06" db="EMBL/GenBank/DDBJ databases">
        <authorList>
            <consortium name="Pathogen Informatics"/>
            <person name="Doyle S."/>
        </authorList>
    </citation>
    <scope>NUCLEOTIDE SEQUENCE [LARGE SCALE GENOMIC DNA]</scope>
    <source>
        <strain evidence="1 2">NCTC10742</strain>
    </source>
</reference>
<dbReference type="Proteomes" id="UP000254291">
    <property type="component" value="Unassembled WGS sequence"/>
</dbReference>
<evidence type="ECO:0000313" key="1">
    <source>
        <dbReference type="EMBL" id="STZ44414.1"/>
    </source>
</evidence>
<evidence type="ECO:0000313" key="2">
    <source>
        <dbReference type="Proteomes" id="UP000254291"/>
    </source>
</evidence>
<name>A0A378SRD2_9MYCO</name>
<gene>
    <name evidence="1" type="ORF">NCTC10742_03648</name>
</gene>
<proteinExistence type="predicted"/>
<dbReference type="AlphaFoldDB" id="A0A378SRD2"/>
<dbReference type="EMBL" id="UGQM01000001">
    <property type="protein sequence ID" value="STZ44414.1"/>
    <property type="molecule type" value="Genomic_DNA"/>
</dbReference>